<dbReference type="InterPro" id="IPR013783">
    <property type="entry name" value="Ig-like_fold"/>
</dbReference>
<dbReference type="Pfam" id="PF18911">
    <property type="entry name" value="PKD_4"/>
    <property type="match status" value="1"/>
</dbReference>
<dbReference type="SUPFAM" id="SSF49299">
    <property type="entry name" value="PKD domain"/>
    <property type="match status" value="2"/>
</dbReference>
<feature type="domain" description="PKD" evidence="2">
    <location>
        <begin position="146"/>
        <end position="189"/>
    </location>
</feature>
<proteinExistence type="predicted"/>
<reference evidence="4" key="1">
    <citation type="journal article" date="2019" name="Int. J. Syst. Evol. Microbiol.">
        <title>The Global Catalogue of Microorganisms (GCM) 10K type strain sequencing project: providing services to taxonomists for standard genome sequencing and annotation.</title>
        <authorList>
            <consortium name="The Broad Institute Genomics Platform"/>
            <consortium name="The Broad Institute Genome Sequencing Center for Infectious Disease"/>
            <person name="Wu L."/>
            <person name="Ma J."/>
        </authorList>
    </citation>
    <scope>NUCLEOTIDE SEQUENCE [LARGE SCALE GENOMIC DNA]</scope>
    <source>
        <strain evidence="4">JCM 17106</strain>
    </source>
</reference>
<dbReference type="Gene3D" id="2.60.40.10">
    <property type="entry name" value="Immunoglobulins"/>
    <property type="match status" value="2"/>
</dbReference>
<keyword evidence="1" id="KW-0472">Membrane</keyword>
<evidence type="ECO:0000313" key="4">
    <source>
        <dbReference type="Proteomes" id="UP001500459"/>
    </source>
</evidence>
<keyword evidence="4" id="KW-1185">Reference proteome</keyword>
<dbReference type="EMBL" id="BAABCW010000015">
    <property type="protein sequence ID" value="GAA3515741.1"/>
    <property type="molecule type" value="Genomic_DNA"/>
</dbReference>
<protein>
    <recommendedName>
        <fullName evidence="2">PKD domain-containing protein</fullName>
    </recommendedName>
</protein>
<dbReference type="CDD" id="cd00146">
    <property type="entry name" value="PKD"/>
    <property type="match status" value="2"/>
</dbReference>
<dbReference type="InterPro" id="IPR035986">
    <property type="entry name" value="PKD_dom_sf"/>
</dbReference>
<gene>
    <name evidence="3" type="ORF">GCM10022393_32140</name>
</gene>
<name>A0ABP6URB9_9FLAO</name>
<evidence type="ECO:0000259" key="2">
    <source>
        <dbReference type="PROSITE" id="PS50093"/>
    </source>
</evidence>
<comment type="caution">
    <text evidence="3">The sequence shown here is derived from an EMBL/GenBank/DDBJ whole genome shotgun (WGS) entry which is preliminary data.</text>
</comment>
<dbReference type="InterPro" id="IPR000601">
    <property type="entry name" value="PKD_dom"/>
</dbReference>
<organism evidence="3 4">
    <name type="scientific">Aquimarina addita</name>
    <dbReference type="NCBI Taxonomy" id="870485"/>
    <lineage>
        <taxon>Bacteria</taxon>
        <taxon>Pseudomonadati</taxon>
        <taxon>Bacteroidota</taxon>
        <taxon>Flavobacteriia</taxon>
        <taxon>Flavobacteriales</taxon>
        <taxon>Flavobacteriaceae</taxon>
        <taxon>Aquimarina</taxon>
    </lineage>
</organism>
<accession>A0ABP6URB9</accession>
<dbReference type="RefSeq" id="WP_344929178.1">
    <property type="nucleotide sequence ID" value="NZ_BAABCW010000015.1"/>
</dbReference>
<evidence type="ECO:0000313" key="3">
    <source>
        <dbReference type="EMBL" id="GAA3515741.1"/>
    </source>
</evidence>
<keyword evidence="1" id="KW-1133">Transmembrane helix</keyword>
<keyword evidence="1" id="KW-0812">Transmembrane</keyword>
<feature type="domain" description="PKD" evidence="2">
    <location>
        <begin position="73"/>
        <end position="106"/>
    </location>
</feature>
<feature type="transmembrane region" description="Helical" evidence="1">
    <location>
        <begin position="16"/>
        <end position="36"/>
    </location>
</feature>
<dbReference type="PROSITE" id="PS50093">
    <property type="entry name" value="PKD"/>
    <property type="match status" value="2"/>
</dbReference>
<sequence length="341" mass="39016">MEKSNNIANYHLDKNLILFFAFTILITASIFAYKFINYAPCSIEAFNYNKGILRVDDNIRFKDNTKGVTNRVWDFGDDSKLEKTANPFHRYTKPGEYIVKLKINGSCKWEEKLTIKQKIVPLDSSRIARFSMPDRIEVGEIIQFLDQTKGATSWKWEFGESGRIDSNEKNPGYVYESSGEKTILLVVNDEPRYAFKTVINVVEKENEDILPPGNDNTVIVNNNNTGVIPIKPPEGMGGIVIEDPEPPENEKEDVESITKERFIKLLSLVSDKKATANNFKPYLCNDLNIPMKVNNEETTLEEFVNKVKQKKVKVKKIKTKDLEIKKGDRNCITSIKIQFSN</sequence>
<dbReference type="Proteomes" id="UP001500459">
    <property type="component" value="Unassembled WGS sequence"/>
</dbReference>
<evidence type="ECO:0000256" key="1">
    <source>
        <dbReference type="SAM" id="Phobius"/>
    </source>
</evidence>